<feature type="region of interest" description="Disordered" evidence="1">
    <location>
        <begin position="1"/>
        <end position="55"/>
    </location>
</feature>
<comment type="caution">
    <text evidence="2">The sequence shown here is derived from an EMBL/GenBank/DDBJ whole genome shotgun (WGS) entry which is preliminary data.</text>
</comment>
<evidence type="ECO:0000313" key="2">
    <source>
        <dbReference type="EMBL" id="KAJ7383761.1"/>
    </source>
</evidence>
<name>A0A9W9ZL75_9CNID</name>
<organism evidence="2 3">
    <name type="scientific">Desmophyllum pertusum</name>
    <dbReference type="NCBI Taxonomy" id="174260"/>
    <lineage>
        <taxon>Eukaryota</taxon>
        <taxon>Metazoa</taxon>
        <taxon>Cnidaria</taxon>
        <taxon>Anthozoa</taxon>
        <taxon>Hexacorallia</taxon>
        <taxon>Scleractinia</taxon>
        <taxon>Caryophylliina</taxon>
        <taxon>Caryophylliidae</taxon>
        <taxon>Desmophyllum</taxon>
    </lineage>
</organism>
<evidence type="ECO:0000313" key="3">
    <source>
        <dbReference type="Proteomes" id="UP001163046"/>
    </source>
</evidence>
<dbReference type="EMBL" id="MU825895">
    <property type="protein sequence ID" value="KAJ7383761.1"/>
    <property type="molecule type" value="Genomic_DNA"/>
</dbReference>
<sequence length="69" mass="8000">MENTKKEAKRRRLEGISSPSSQENSPGRLGGDSDSFKSPENQERKSKLVEHEKEKDFKIRQKTVVIRTR</sequence>
<protein>
    <submittedName>
        <fullName evidence="2">Uncharacterized protein</fullName>
    </submittedName>
</protein>
<keyword evidence="3" id="KW-1185">Reference proteome</keyword>
<gene>
    <name evidence="2" type="ORF">OS493_026292</name>
</gene>
<proteinExistence type="predicted"/>
<accession>A0A9W9ZL75</accession>
<dbReference type="Proteomes" id="UP001163046">
    <property type="component" value="Unassembled WGS sequence"/>
</dbReference>
<dbReference type="AlphaFoldDB" id="A0A9W9ZL75"/>
<feature type="compositionally biased region" description="Basic and acidic residues" evidence="1">
    <location>
        <begin position="34"/>
        <end position="55"/>
    </location>
</feature>
<reference evidence="2" key="1">
    <citation type="submission" date="2023-01" db="EMBL/GenBank/DDBJ databases">
        <title>Genome assembly of the deep-sea coral Lophelia pertusa.</title>
        <authorList>
            <person name="Herrera S."/>
            <person name="Cordes E."/>
        </authorList>
    </citation>
    <scope>NUCLEOTIDE SEQUENCE</scope>
    <source>
        <strain evidence="2">USNM1676648</strain>
        <tissue evidence="2">Polyp</tissue>
    </source>
</reference>
<evidence type="ECO:0000256" key="1">
    <source>
        <dbReference type="SAM" id="MobiDB-lite"/>
    </source>
</evidence>